<keyword evidence="1" id="KW-0812">Transmembrane</keyword>
<evidence type="ECO:0000313" key="4">
    <source>
        <dbReference type="EMBL" id="RAI75412.1"/>
    </source>
</evidence>
<keyword evidence="1" id="KW-1133">Transmembrane helix</keyword>
<dbReference type="Pfam" id="PF04773">
    <property type="entry name" value="FecR"/>
    <property type="match status" value="1"/>
</dbReference>
<dbReference type="Gene3D" id="3.55.50.30">
    <property type="match status" value="1"/>
</dbReference>
<keyword evidence="1" id="KW-0472">Membrane</keyword>
<evidence type="ECO:0000313" key="5">
    <source>
        <dbReference type="Proteomes" id="UP000249016"/>
    </source>
</evidence>
<dbReference type="PANTHER" id="PTHR30273">
    <property type="entry name" value="PERIPLASMIC SIGNAL SENSOR AND SIGMA FACTOR ACTIVATOR FECR-RELATED"/>
    <property type="match status" value="1"/>
</dbReference>
<dbReference type="PANTHER" id="PTHR30273:SF2">
    <property type="entry name" value="PROTEIN FECR"/>
    <property type="match status" value="1"/>
</dbReference>
<feature type="transmembrane region" description="Helical" evidence="1">
    <location>
        <begin position="96"/>
        <end position="114"/>
    </location>
</feature>
<dbReference type="GO" id="GO:0016989">
    <property type="term" value="F:sigma factor antagonist activity"/>
    <property type="evidence" value="ECO:0007669"/>
    <property type="project" value="TreeGrafter"/>
</dbReference>
<dbReference type="InterPro" id="IPR006860">
    <property type="entry name" value="FecR"/>
</dbReference>
<reference evidence="4 5" key="1">
    <citation type="submission" date="2018-06" db="EMBL/GenBank/DDBJ databases">
        <title>Spirosoma sp. HMF3257 Genome sequencing and assembly.</title>
        <authorList>
            <person name="Kang H."/>
            <person name="Cha I."/>
            <person name="Kim H."/>
            <person name="Kang J."/>
            <person name="Joh K."/>
        </authorList>
    </citation>
    <scope>NUCLEOTIDE SEQUENCE [LARGE SCALE GENOMIC DNA]</scope>
    <source>
        <strain evidence="4 5">HMF3257</strain>
    </source>
</reference>
<evidence type="ECO:0000259" key="2">
    <source>
        <dbReference type="Pfam" id="PF04773"/>
    </source>
</evidence>
<evidence type="ECO:0000256" key="1">
    <source>
        <dbReference type="SAM" id="Phobius"/>
    </source>
</evidence>
<dbReference type="AlphaFoldDB" id="A0A327NJS2"/>
<comment type="caution">
    <text evidence="4">The sequence shown here is derived from an EMBL/GenBank/DDBJ whole genome shotgun (WGS) entry which is preliminary data.</text>
</comment>
<dbReference type="InterPro" id="IPR032508">
    <property type="entry name" value="FecR_C"/>
</dbReference>
<sequence>MDSEINKELIFSHFARKASPLQRELIAKWLHSTANEEQYYEWLEEWENRNPQYLTQTEKATQQYTAFLADNPHTEETYPNEAPLPLPVSRFWNRPFWLVAASLVLVMSIAGLFFRNQLVYQTYTTAFGETQSVKLADGSTVRLNANSSLKVPRWGFGQTSREVLLTGEADFSVTHTPDDQKFVVKTTNDFEVVVLGTEFTVFARKRGARVLLNKGKVQLHYQENKIKKLVTMKPGDLVTLDPANHIALKTRREYQPSPTGNEKRFVFEETSLEEVAYMLEENYGLQVEIKNRALAERVLMGSFQADNVDQLLLSISELLDINVVRQGNRVQIMDK</sequence>
<keyword evidence="5" id="KW-1185">Reference proteome</keyword>
<dbReference type="Gene3D" id="2.60.120.1440">
    <property type="match status" value="1"/>
</dbReference>
<dbReference type="Proteomes" id="UP000249016">
    <property type="component" value="Unassembled WGS sequence"/>
</dbReference>
<organism evidence="4 5">
    <name type="scientific">Spirosoma telluris</name>
    <dbReference type="NCBI Taxonomy" id="2183553"/>
    <lineage>
        <taxon>Bacteria</taxon>
        <taxon>Pseudomonadati</taxon>
        <taxon>Bacteroidota</taxon>
        <taxon>Cytophagia</taxon>
        <taxon>Cytophagales</taxon>
        <taxon>Cytophagaceae</taxon>
        <taxon>Spirosoma</taxon>
    </lineage>
</organism>
<dbReference type="Pfam" id="PF16344">
    <property type="entry name" value="FecR_C"/>
    <property type="match status" value="1"/>
</dbReference>
<evidence type="ECO:0000259" key="3">
    <source>
        <dbReference type="Pfam" id="PF16344"/>
    </source>
</evidence>
<protein>
    <submittedName>
        <fullName evidence="4">Iron dicitrate transport regulator FecR</fullName>
    </submittedName>
</protein>
<feature type="domain" description="FecR protein" evidence="2">
    <location>
        <begin position="122"/>
        <end position="218"/>
    </location>
</feature>
<gene>
    <name evidence="4" type="ORF">HMF3257_16775</name>
</gene>
<dbReference type="OrthoDB" id="1523489at2"/>
<name>A0A327NJS2_9BACT</name>
<proteinExistence type="predicted"/>
<dbReference type="RefSeq" id="WP_111343804.1">
    <property type="nucleotide sequence ID" value="NZ_QLII01000001.1"/>
</dbReference>
<accession>A0A327NJS2</accession>
<dbReference type="InterPro" id="IPR012373">
    <property type="entry name" value="Ferrdict_sens_TM"/>
</dbReference>
<feature type="domain" description="Protein FecR C-terminal" evidence="3">
    <location>
        <begin position="264"/>
        <end position="332"/>
    </location>
</feature>
<dbReference type="PIRSF" id="PIRSF018266">
    <property type="entry name" value="FecR"/>
    <property type="match status" value="1"/>
</dbReference>
<dbReference type="EMBL" id="QLII01000001">
    <property type="protein sequence ID" value="RAI75412.1"/>
    <property type="molecule type" value="Genomic_DNA"/>
</dbReference>